<dbReference type="EMBL" id="CP000449">
    <property type="protein sequence ID" value="ABI67215.1"/>
    <property type="molecule type" value="Genomic_DNA"/>
</dbReference>
<dbReference type="InterPro" id="IPR036388">
    <property type="entry name" value="WH-like_DNA-bd_sf"/>
</dbReference>
<dbReference type="GO" id="GO:0003700">
    <property type="term" value="F:DNA-binding transcription factor activity"/>
    <property type="evidence" value="ECO:0007669"/>
    <property type="project" value="InterPro"/>
</dbReference>
<dbReference type="STRING" id="394221.Mmar10_2934"/>
<dbReference type="InterPro" id="IPR000847">
    <property type="entry name" value="LysR_HTH_N"/>
</dbReference>
<evidence type="ECO:0000259" key="5">
    <source>
        <dbReference type="PROSITE" id="PS50931"/>
    </source>
</evidence>
<dbReference type="PANTHER" id="PTHR30537">
    <property type="entry name" value="HTH-TYPE TRANSCRIPTIONAL REGULATOR"/>
    <property type="match status" value="1"/>
</dbReference>
<keyword evidence="3" id="KW-0238">DNA-binding</keyword>
<dbReference type="Pfam" id="PF00126">
    <property type="entry name" value="HTH_1"/>
    <property type="match status" value="1"/>
</dbReference>
<dbReference type="Pfam" id="PF03466">
    <property type="entry name" value="LysR_substrate"/>
    <property type="match status" value="1"/>
</dbReference>
<organism evidence="6 7">
    <name type="scientific">Maricaulis maris (strain MCS10)</name>
    <name type="common">Caulobacter maris</name>
    <dbReference type="NCBI Taxonomy" id="394221"/>
    <lineage>
        <taxon>Bacteria</taxon>
        <taxon>Pseudomonadati</taxon>
        <taxon>Pseudomonadota</taxon>
        <taxon>Alphaproteobacteria</taxon>
        <taxon>Maricaulales</taxon>
        <taxon>Maricaulaceae</taxon>
        <taxon>Maricaulis</taxon>
    </lineage>
</organism>
<dbReference type="InterPro" id="IPR036390">
    <property type="entry name" value="WH_DNA-bd_sf"/>
</dbReference>
<dbReference type="GO" id="GO:0043565">
    <property type="term" value="F:sequence-specific DNA binding"/>
    <property type="evidence" value="ECO:0007669"/>
    <property type="project" value="TreeGrafter"/>
</dbReference>
<proteinExistence type="inferred from homology"/>
<dbReference type="Proteomes" id="UP000001964">
    <property type="component" value="Chromosome"/>
</dbReference>
<evidence type="ECO:0000313" key="6">
    <source>
        <dbReference type="EMBL" id="ABI67215.1"/>
    </source>
</evidence>
<dbReference type="SUPFAM" id="SSF46785">
    <property type="entry name" value="Winged helix' DNA-binding domain"/>
    <property type="match status" value="1"/>
</dbReference>
<dbReference type="SUPFAM" id="SSF53850">
    <property type="entry name" value="Periplasmic binding protein-like II"/>
    <property type="match status" value="1"/>
</dbReference>
<name>Q0AKH8_MARMM</name>
<accession>Q0AKH8</accession>
<dbReference type="KEGG" id="mmr:Mmar10_2934"/>
<dbReference type="PANTHER" id="PTHR30537:SF3">
    <property type="entry name" value="TRANSCRIPTIONAL REGULATORY PROTEIN"/>
    <property type="match status" value="1"/>
</dbReference>
<keyword evidence="7" id="KW-1185">Reference proteome</keyword>
<dbReference type="Gene3D" id="1.10.10.10">
    <property type="entry name" value="Winged helix-like DNA-binding domain superfamily/Winged helix DNA-binding domain"/>
    <property type="match status" value="1"/>
</dbReference>
<evidence type="ECO:0000256" key="3">
    <source>
        <dbReference type="ARBA" id="ARBA00023125"/>
    </source>
</evidence>
<comment type="similarity">
    <text evidence="1">Belongs to the LysR transcriptional regulatory family.</text>
</comment>
<sequence length="329" mass="36873">MGGILGLDNDLRRNVFDWDDLQIFHAVATTGSMSAAATVLGCQQSTVSKRMRQLESRLSAQLIERRADGVVLTRAGSAALDYAVTMQRSAQRLETELAGMDRSLAGQVSLRVPDGLATYWLARHIPEFQRVNPEIVLKIINDRSAAASDTAAALSLTFTPDKAMDTEARALGSVHYMPMASRDFIATYGAPRSLEDVLTLRFLRLEQYDPSLHLWQRKATATDEVVRYSFTADISSVLFETIRHGGGIAMAPTYLASLYPDELVVLDYDFHQDVRFWLKNSPGSLGITRIKCVADWIAELFNRRLHPWFREEFCHPSEFSDVEVIKPQT</sequence>
<dbReference type="HOGENOM" id="CLU_039613_2_0_5"/>
<protein>
    <submittedName>
        <fullName evidence="6">Transcriptional regulator, LysR family</fullName>
    </submittedName>
</protein>
<dbReference type="OrthoDB" id="7624726at2"/>
<evidence type="ECO:0000256" key="1">
    <source>
        <dbReference type="ARBA" id="ARBA00009437"/>
    </source>
</evidence>
<dbReference type="GO" id="GO:0006351">
    <property type="term" value="P:DNA-templated transcription"/>
    <property type="evidence" value="ECO:0007669"/>
    <property type="project" value="TreeGrafter"/>
</dbReference>
<reference evidence="6 7" key="1">
    <citation type="submission" date="2006-08" db="EMBL/GenBank/DDBJ databases">
        <title>Complete sequence of Maricaulis maris MCS10.</title>
        <authorList>
            <consortium name="US DOE Joint Genome Institute"/>
            <person name="Copeland A."/>
            <person name="Lucas S."/>
            <person name="Lapidus A."/>
            <person name="Barry K."/>
            <person name="Detter J.C."/>
            <person name="Glavina del Rio T."/>
            <person name="Hammon N."/>
            <person name="Israni S."/>
            <person name="Dalin E."/>
            <person name="Tice H."/>
            <person name="Pitluck S."/>
            <person name="Saunders E."/>
            <person name="Brettin T."/>
            <person name="Bruce D."/>
            <person name="Han C."/>
            <person name="Tapia R."/>
            <person name="Gilna P."/>
            <person name="Schmutz J."/>
            <person name="Larimer F."/>
            <person name="Land M."/>
            <person name="Hauser L."/>
            <person name="Kyrpides N."/>
            <person name="Mikhailova N."/>
            <person name="Viollier P."/>
            <person name="Stephens C."/>
            <person name="Richardson P."/>
        </authorList>
    </citation>
    <scope>NUCLEOTIDE SEQUENCE [LARGE SCALE GENOMIC DNA]</scope>
    <source>
        <strain evidence="6 7">MCS10</strain>
    </source>
</reference>
<dbReference type="RefSeq" id="WP_011644859.1">
    <property type="nucleotide sequence ID" value="NC_008347.1"/>
</dbReference>
<dbReference type="AlphaFoldDB" id="Q0AKH8"/>
<dbReference type="eggNOG" id="COG0583">
    <property type="taxonomic scope" value="Bacteria"/>
</dbReference>
<evidence type="ECO:0000256" key="2">
    <source>
        <dbReference type="ARBA" id="ARBA00023015"/>
    </source>
</evidence>
<gene>
    <name evidence="6" type="ordered locus">Mmar10_2934</name>
</gene>
<keyword evidence="2" id="KW-0805">Transcription regulation</keyword>
<dbReference type="Gene3D" id="3.40.190.290">
    <property type="match status" value="1"/>
</dbReference>
<feature type="domain" description="HTH lysR-type" evidence="5">
    <location>
        <begin position="16"/>
        <end position="73"/>
    </location>
</feature>
<dbReference type="InterPro" id="IPR005119">
    <property type="entry name" value="LysR_subst-bd"/>
</dbReference>
<evidence type="ECO:0000256" key="4">
    <source>
        <dbReference type="ARBA" id="ARBA00023163"/>
    </source>
</evidence>
<evidence type="ECO:0000313" key="7">
    <source>
        <dbReference type="Proteomes" id="UP000001964"/>
    </source>
</evidence>
<dbReference type="InterPro" id="IPR058163">
    <property type="entry name" value="LysR-type_TF_proteobact-type"/>
</dbReference>
<keyword evidence="4" id="KW-0804">Transcription</keyword>
<dbReference type="PROSITE" id="PS50931">
    <property type="entry name" value="HTH_LYSR"/>
    <property type="match status" value="1"/>
</dbReference>